<feature type="non-terminal residue" evidence="10">
    <location>
        <position position="130"/>
    </location>
</feature>
<dbReference type="PANTHER" id="PTHR42917">
    <property type="entry name" value="2,4-DIENOYL-COA REDUCTASE"/>
    <property type="match status" value="1"/>
</dbReference>
<evidence type="ECO:0000256" key="5">
    <source>
        <dbReference type="ARBA" id="ARBA00022723"/>
    </source>
</evidence>
<dbReference type="EMBL" id="VSSY01000430">
    <property type="protein sequence ID" value="TYL61433.1"/>
    <property type="molecule type" value="Genomic_DNA"/>
</dbReference>
<keyword evidence="4" id="KW-0288">FMN</keyword>
<evidence type="ECO:0000256" key="4">
    <source>
        <dbReference type="ARBA" id="ARBA00022643"/>
    </source>
</evidence>
<name>A0A5D3IXD9_KLEPN</name>
<proteinExistence type="predicted"/>
<keyword evidence="5" id="KW-0479">Metal-binding</keyword>
<organism evidence="10 11">
    <name type="scientific">Klebsiella pneumoniae</name>
    <dbReference type="NCBI Taxonomy" id="573"/>
    <lineage>
        <taxon>Bacteria</taxon>
        <taxon>Pseudomonadati</taxon>
        <taxon>Pseudomonadota</taxon>
        <taxon>Gammaproteobacteria</taxon>
        <taxon>Enterobacterales</taxon>
        <taxon>Enterobacteriaceae</taxon>
        <taxon>Klebsiella/Raoultella group</taxon>
        <taxon>Klebsiella</taxon>
        <taxon>Klebsiella pneumoniae complex</taxon>
    </lineage>
</organism>
<evidence type="ECO:0000259" key="9">
    <source>
        <dbReference type="Pfam" id="PF00724"/>
    </source>
</evidence>
<keyword evidence="8" id="KW-0411">Iron-sulfur</keyword>
<dbReference type="GO" id="GO:0046872">
    <property type="term" value="F:metal ion binding"/>
    <property type="evidence" value="ECO:0007669"/>
    <property type="project" value="UniProtKB-KW"/>
</dbReference>
<dbReference type="Proteomes" id="UP000322977">
    <property type="component" value="Unassembled WGS sequence"/>
</dbReference>
<reference evidence="10 11" key="1">
    <citation type="submission" date="2019-08" db="EMBL/GenBank/DDBJ databases">
        <title>Phenotypic and genetic characterization of extended-spectrum b-lactamase-producing hypermucoviscous Klebsiella pneumoniae from Chile.</title>
        <authorList>
            <person name="Morales-Leon F."/>
            <person name="Caro C."/>
            <person name="Opazo-Capurro A."/>
            <person name="Lincopan N."/>
            <person name="Dominguez-Yevenes M."/>
            <person name="Lima C."/>
            <person name="Bello-Toledo H."/>
            <person name="Gonzalez-Rocha G."/>
        </authorList>
    </citation>
    <scope>NUCLEOTIDE SEQUENCE [LARGE SCALE GENOMIC DNA]</scope>
    <source>
        <strain evidence="10 11">UCO-494</strain>
    </source>
</reference>
<dbReference type="AlphaFoldDB" id="A0A5D3IXD9"/>
<protein>
    <submittedName>
        <fullName evidence="10">NADPH-dependent 2,4-dienoyl-CoA reductase</fullName>
        <ecNumber evidence="10">1.3.1.34</ecNumber>
    </submittedName>
</protein>
<keyword evidence="3" id="KW-0285">Flavoprotein</keyword>
<evidence type="ECO:0000313" key="11">
    <source>
        <dbReference type="Proteomes" id="UP000322977"/>
    </source>
</evidence>
<comment type="caution">
    <text evidence="10">The sequence shown here is derived from an EMBL/GenBank/DDBJ whole genome shotgun (WGS) entry which is preliminary data.</text>
</comment>
<dbReference type="InterPro" id="IPR001155">
    <property type="entry name" value="OxRdtase_FMN_N"/>
</dbReference>
<evidence type="ECO:0000256" key="2">
    <source>
        <dbReference type="ARBA" id="ARBA00001966"/>
    </source>
</evidence>
<dbReference type="InterPro" id="IPR051793">
    <property type="entry name" value="NADH:flavin_oxidoreductase"/>
</dbReference>
<dbReference type="GO" id="GO:0008670">
    <property type="term" value="F:2,4-dienoyl-CoA reductase (NADPH) activity"/>
    <property type="evidence" value="ECO:0007669"/>
    <property type="project" value="UniProtKB-EC"/>
</dbReference>
<dbReference type="EC" id="1.3.1.34" evidence="10"/>
<dbReference type="PANTHER" id="PTHR42917:SF2">
    <property type="entry name" value="2,4-DIENOYL-COA REDUCTASE [(2E)-ENOYL-COA-PRODUCING]"/>
    <property type="match status" value="1"/>
</dbReference>
<dbReference type="GO" id="GO:0051536">
    <property type="term" value="F:iron-sulfur cluster binding"/>
    <property type="evidence" value="ECO:0007669"/>
    <property type="project" value="UniProtKB-KW"/>
</dbReference>
<comment type="cofactor">
    <cofactor evidence="2">
        <name>[4Fe-4S] cluster</name>
        <dbReference type="ChEBI" id="CHEBI:49883"/>
    </cofactor>
</comment>
<keyword evidence="6 10" id="KW-0560">Oxidoreductase</keyword>
<gene>
    <name evidence="10" type="primary">fadH</name>
    <name evidence="10" type="ORF">FXN67_33860</name>
</gene>
<dbReference type="SUPFAM" id="SSF51395">
    <property type="entry name" value="FMN-linked oxidoreductases"/>
    <property type="match status" value="1"/>
</dbReference>
<dbReference type="GO" id="GO:0010181">
    <property type="term" value="F:FMN binding"/>
    <property type="evidence" value="ECO:0007669"/>
    <property type="project" value="InterPro"/>
</dbReference>
<evidence type="ECO:0000256" key="1">
    <source>
        <dbReference type="ARBA" id="ARBA00001917"/>
    </source>
</evidence>
<keyword evidence="7" id="KW-0408">Iron</keyword>
<sequence length="130" mass="14328">EEAGVTIMNTGIGWHEARVPTIVTSVPRAAFVDFTAEIKKHINIPMMAANRINMPDTAEDIVASGQADMIQMARPFLADAQWVSKAKNGQADRINTCIACNQACLDHTFENKRSTCLVNPQACYETELVY</sequence>
<evidence type="ECO:0000256" key="3">
    <source>
        <dbReference type="ARBA" id="ARBA00022630"/>
    </source>
</evidence>
<evidence type="ECO:0000313" key="10">
    <source>
        <dbReference type="EMBL" id="TYL61433.1"/>
    </source>
</evidence>
<comment type="cofactor">
    <cofactor evidence="1">
        <name>FMN</name>
        <dbReference type="ChEBI" id="CHEBI:58210"/>
    </cofactor>
</comment>
<evidence type="ECO:0000256" key="8">
    <source>
        <dbReference type="ARBA" id="ARBA00023014"/>
    </source>
</evidence>
<feature type="non-terminal residue" evidence="10">
    <location>
        <position position="1"/>
    </location>
</feature>
<accession>A0A5D3IXD9</accession>
<dbReference type="InterPro" id="IPR013785">
    <property type="entry name" value="Aldolase_TIM"/>
</dbReference>
<dbReference type="Gene3D" id="3.20.20.70">
    <property type="entry name" value="Aldolase class I"/>
    <property type="match status" value="1"/>
</dbReference>
<dbReference type="Pfam" id="PF00724">
    <property type="entry name" value="Oxidored_FMN"/>
    <property type="match status" value="1"/>
</dbReference>
<feature type="domain" description="NADH:flavin oxidoreductase/NADH oxidase N-terminal" evidence="9">
    <location>
        <begin position="6"/>
        <end position="92"/>
    </location>
</feature>
<evidence type="ECO:0000256" key="6">
    <source>
        <dbReference type="ARBA" id="ARBA00023002"/>
    </source>
</evidence>
<evidence type="ECO:0000256" key="7">
    <source>
        <dbReference type="ARBA" id="ARBA00023004"/>
    </source>
</evidence>